<proteinExistence type="predicted"/>
<sequence length="709" mass="80532">MFTLIFLLEYGIVMARANWNPICVQSCDKQLTNSMSCDILERYDDCTRIPFLGFTPVKQQDLPQPPVSMNVTWYPSYWDGAMIIPALNVSVTLITADLGHVSGLVFILRGLTNNHLFEKYSYFGREICQTFNFSGSVSQEEVPPLVTFYWDCFRPLSPYSRYQIEVIVLPVADTAYKTNVKKEIIIPYKIPYWGPAYVNASSIYSNVYVTFDLPPVDYLLDRFHVYLYRGSQREYQKVILPGDISRKRNQLYSKGLELTLITATFYDVEPGTYTAKIMPKPTNASVCKIPKQSKACLITVSLNFTVSVSDAPDGKTNVLTKVIASVLGTAFAVLLIAAMLLLYRQYRCKLLDNYIDGERQRQKFYLFGNRSGSRCNSVNSRANSSTENNSIHQTTMPNGDLCMNGGLTDTTVEPSPARVMLLCSNDNDHHMKIVLLFAEFLASDCDCHVVFAKFYEVEIAELGIMHWVCYQFEKASKIIIVMSDGVDRIWRKEPLLHRNDFQESSARNICNNVLSVALNLISHGDVISGSDKYVYITLSDSRNQEIHTPIKVFGTHYRMPRDADSLYINLNRLPGRSLGRHGKRHLKTKLKKALNGINEEFVTQKHCAMDTYTFPSNPECSIPAPPERRVTSDRSDCHLYINHSEQIMSENTDDVAMDTTSLRCPGYHTDNNNIELGFRYYPDDECDRFSSLGGLAMQMNFPSQQISDS</sequence>
<accession>A0ABM0MCN6</accession>
<dbReference type="Pfam" id="PF08357">
    <property type="entry name" value="SEFIR"/>
    <property type="match status" value="1"/>
</dbReference>
<keyword evidence="4 8" id="KW-1133">Transmembrane helix</keyword>
<dbReference type="InterPro" id="IPR013568">
    <property type="entry name" value="SEFIR_dom"/>
</dbReference>
<dbReference type="PANTHER" id="PTHR15583">
    <property type="entry name" value="INTERLEUKIN-17 RECEPTOR"/>
    <property type="match status" value="1"/>
</dbReference>
<feature type="signal peptide" evidence="9">
    <location>
        <begin position="1"/>
        <end position="17"/>
    </location>
</feature>
<evidence type="ECO:0000256" key="9">
    <source>
        <dbReference type="SAM" id="SignalP"/>
    </source>
</evidence>
<evidence type="ECO:0000256" key="8">
    <source>
        <dbReference type="SAM" id="Phobius"/>
    </source>
</evidence>
<evidence type="ECO:0000256" key="6">
    <source>
        <dbReference type="ARBA" id="ARBA00023170"/>
    </source>
</evidence>
<organism evidence="12 13">
    <name type="scientific">Saccoglossus kowalevskii</name>
    <name type="common">Acorn worm</name>
    <dbReference type="NCBI Taxonomy" id="10224"/>
    <lineage>
        <taxon>Eukaryota</taxon>
        <taxon>Metazoa</taxon>
        <taxon>Hemichordata</taxon>
        <taxon>Enteropneusta</taxon>
        <taxon>Harrimaniidae</taxon>
        <taxon>Saccoglossus</taxon>
    </lineage>
</organism>
<evidence type="ECO:0000256" key="5">
    <source>
        <dbReference type="ARBA" id="ARBA00023136"/>
    </source>
</evidence>
<evidence type="ECO:0000313" key="13">
    <source>
        <dbReference type="RefSeq" id="XP_006817777.1"/>
    </source>
</evidence>
<dbReference type="InterPro" id="IPR057066">
    <property type="entry name" value="Ig_ILCR1"/>
</dbReference>
<dbReference type="Proteomes" id="UP000694865">
    <property type="component" value="Unplaced"/>
</dbReference>
<reference evidence="13" key="1">
    <citation type="submission" date="2025-08" db="UniProtKB">
        <authorList>
            <consortium name="RefSeq"/>
        </authorList>
    </citation>
    <scope>IDENTIFICATION</scope>
    <source>
        <tissue evidence="13">Testes</tissue>
    </source>
</reference>
<evidence type="ECO:0000256" key="2">
    <source>
        <dbReference type="ARBA" id="ARBA00022692"/>
    </source>
</evidence>
<feature type="transmembrane region" description="Helical" evidence="8">
    <location>
        <begin position="322"/>
        <end position="343"/>
    </location>
</feature>
<dbReference type="InterPro" id="IPR039465">
    <property type="entry name" value="IL-17_rcpt-like"/>
</dbReference>
<evidence type="ECO:0000313" key="12">
    <source>
        <dbReference type="Proteomes" id="UP000694865"/>
    </source>
</evidence>
<evidence type="ECO:0000256" key="7">
    <source>
        <dbReference type="ARBA" id="ARBA00023180"/>
    </source>
</evidence>
<gene>
    <name evidence="13" type="primary">LOC102809410</name>
</gene>
<keyword evidence="6" id="KW-0675">Receptor</keyword>
<feature type="domain" description="SEFIR" evidence="10">
    <location>
        <begin position="418"/>
        <end position="570"/>
    </location>
</feature>
<keyword evidence="7" id="KW-0325">Glycoprotein</keyword>
<evidence type="ECO:0000259" key="10">
    <source>
        <dbReference type="Pfam" id="PF08357"/>
    </source>
</evidence>
<evidence type="ECO:0000256" key="1">
    <source>
        <dbReference type="ARBA" id="ARBA00004479"/>
    </source>
</evidence>
<feature type="chain" id="PRO_5047122198" evidence="9">
    <location>
        <begin position="18"/>
        <end position="709"/>
    </location>
</feature>
<keyword evidence="3 9" id="KW-0732">Signal</keyword>
<dbReference type="RefSeq" id="XP_006817777.1">
    <property type="nucleotide sequence ID" value="XM_006817714.1"/>
</dbReference>
<keyword evidence="2 8" id="KW-0812">Transmembrane</keyword>
<dbReference type="PANTHER" id="PTHR15583:SF7">
    <property type="entry name" value="INTERLEUKIN CYTOKINE RECEPTOR-RELATED PROTEIN 2"/>
    <property type="match status" value="1"/>
</dbReference>
<dbReference type="Gene3D" id="3.40.50.11530">
    <property type="match status" value="1"/>
</dbReference>
<dbReference type="Pfam" id="PF23608">
    <property type="entry name" value="Ig_ILCR1"/>
    <property type="match status" value="1"/>
</dbReference>
<comment type="subcellular location">
    <subcellularLocation>
        <location evidence="1">Membrane</location>
        <topology evidence="1">Single-pass type I membrane protein</topology>
    </subcellularLocation>
</comment>
<name>A0ABM0MCN6_SACKO</name>
<feature type="domain" description="ILCR1 Ig-like" evidence="11">
    <location>
        <begin position="195"/>
        <end position="299"/>
    </location>
</feature>
<keyword evidence="5 8" id="KW-0472">Membrane</keyword>
<keyword evidence="12" id="KW-1185">Reference proteome</keyword>
<protein>
    <submittedName>
        <fullName evidence="13">Uncharacterized protein LOC102809410</fullName>
    </submittedName>
</protein>
<evidence type="ECO:0000256" key="3">
    <source>
        <dbReference type="ARBA" id="ARBA00022729"/>
    </source>
</evidence>
<dbReference type="GeneID" id="102809410"/>
<evidence type="ECO:0000256" key="4">
    <source>
        <dbReference type="ARBA" id="ARBA00022989"/>
    </source>
</evidence>
<evidence type="ECO:0000259" key="11">
    <source>
        <dbReference type="Pfam" id="PF23608"/>
    </source>
</evidence>